<evidence type="ECO:0000313" key="1">
    <source>
        <dbReference type="EnsemblMetazoa" id="AQUA014051-PA"/>
    </source>
</evidence>
<dbReference type="Proteomes" id="UP000076407">
    <property type="component" value="Unassembled WGS sequence"/>
</dbReference>
<dbReference type="VEuPathDB" id="VectorBase:AQUA014051"/>
<organism evidence="1 2">
    <name type="scientific">Anopheles quadriannulatus</name>
    <name type="common">Mosquito</name>
    <dbReference type="NCBI Taxonomy" id="34691"/>
    <lineage>
        <taxon>Eukaryota</taxon>
        <taxon>Metazoa</taxon>
        <taxon>Ecdysozoa</taxon>
        <taxon>Arthropoda</taxon>
        <taxon>Hexapoda</taxon>
        <taxon>Insecta</taxon>
        <taxon>Pterygota</taxon>
        <taxon>Neoptera</taxon>
        <taxon>Endopterygota</taxon>
        <taxon>Diptera</taxon>
        <taxon>Nematocera</taxon>
        <taxon>Culicoidea</taxon>
        <taxon>Culicidae</taxon>
        <taxon>Anophelinae</taxon>
        <taxon>Anopheles</taxon>
    </lineage>
</organism>
<name>A0A182XQA5_ANOQN</name>
<accession>A0A182XQA5</accession>
<proteinExistence type="predicted"/>
<evidence type="ECO:0000313" key="2">
    <source>
        <dbReference type="Proteomes" id="UP000076407"/>
    </source>
</evidence>
<dbReference type="AlphaFoldDB" id="A0A182XQA5"/>
<reference evidence="1" key="1">
    <citation type="submission" date="2020-05" db="UniProtKB">
        <authorList>
            <consortium name="EnsemblMetazoa"/>
        </authorList>
    </citation>
    <scope>IDENTIFICATION</scope>
    <source>
        <strain evidence="1">SANGQUA</strain>
    </source>
</reference>
<sequence length="39" mass="4485">MGLKYNSRSLKFQHTAPKRVATHVHNHYCTLGHNVCSFT</sequence>
<keyword evidence="2" id="KW-1185">Reference proteome</keyword>
<protein>
    <submittedName>
        <fullName evidence="1">Uncharacterized protein</fullName>
    </submittedName>
</protein>
<dbReference type="EnsemblMetazoa" id="AQUA014051-RA">
    <property type="protein sequence ID" value="AQUA014051-PA"/>
    <property type="gene ID" value="AQUA014051"/>
</dbReference>